<dbReference type="InterPro" id="IPR033469">
    <property type="entry name" value="CYTH-like_dom_sf"/>
</dbReference>
<evidence type="ECO:0000313" key="3">
    <source>
        <dbReference type="Proteomes" id="UP000095209"/>
    </source>
</evidence>
<reference evidence="2 3" key="1">
    <citation type="submission" date="2016-08" db="EMBL/GenBank/DDBJ databases">
        <title>Genome of Bacillus solimangrovi GH2-4.</title>
        <authorList>
            <person name="Lim S."/>
            <person name="Kim B.-C."/>
        </authorList>
    </citation>
    <scope>NUCLEOTIDE SEQUENCE [LARGE SCALE GENOMIC DNA]</scope>
    <source>
        <strain evidence="2 3">GH2-4</strain>
    </source>
</reference>
<dbReference type="InterPro" id="IPR023577">
    <property type="entry name" value="CYTH_domain"/>
</dbReference>
<dbReference type="Proteomes" id="UP000095209">
    <property type="component" value="Unassembled WGS sequence"/>
</dbReference>
<dbReference type="Gene3D" id="2.40.320.10">
    <property type="entry name" value="Hypothetical Protein Pfu-838710-001"/>
    <property type="match status" value="1"/>
</dbReference>
<comment type="caution">
    <text evidence="2">The sequence shown here is derived from an EMBL/GenBank/DDBJ whole genome shotgun (WGS) entry which is preliminary data.</text>
</comment>
<sequence length="193" mass="23018">MNQEIEIEFKNLLTKKEFQDFLTYYKLKEKDFISQTNYYFDTENFALKDKQSALRIRYKNGVYILTLKEPHTKGILETHEELSEEETNQMLTNGGCINGMITERLSEMMIDTSTLHLLGSLTTNRAEVKQENALLVFDHSFYLEHEDFELEMEVSNRNQGEIYFKQLLEKFKIPTRETPNKMERFFKRNKALQ</sequence>
<dbReference type="InterPro" id="IPR009195">
    <property type="entry name" value="Uncharacterised_YjbK"/>
</dbReference>
<dbReference type="CDD" id="cd07762">
    <property type="entry name" value="CYTH-like_Pase_1"/>
    <property type="match status" value="1"/>
</dbReference>
<accession>A0A1E5LBZ0</accession>
<keyword evidence="3" id="KW-1185">Reference proteome</keyword>
<dbReference type="AlphaFoldDB" id="A0A1E5LBZ0"/>
<dbReference type="Pfam" id="PF01928">
    <property type="entry name" value="CYTH"/>
    <property type="match status" value="1"/>
</dbReference>
<proteinExistence type="predicted"/>
<evidence type="ECO:0000259" key="1">
    <source>
        <dbReference type="PROSITE" id="PS51707"/>
    </source>
</evidence>
<dbReference type="SMART" id="SM01118">
    <property type="entry name" value="CYTH"/>
    <property type="match status" value="1"/>
</dbReference>
<protein>
    <recommendedName>
        <fullName evidence="1">CYTH domain-containing protein</fullName>
    </recommendedName>
</protein>
<dbReference type="EMBL" id="MJEH01000055">
    <property type="protein sequence ID" value="OEH91604.1"/>
    <property type="molecule type" value="Genomic_DNA"/>
</dbReference>
<dbReference type="PIRSF" id="PIRSF012526">
    <property type="entry name" value="CYTH_UCP012526"/>
    <property type="match status" value="1"/>
</dbReference>
<feature type="domain" description="CYTH" evidence="1">
    <location>
        <begin position="4"/>
        <end position="192"/>
    </location>
</feature>
<dbReference type="OrthoDB" id="384378at2"/>
<name>A0A1E5LBZ0_9BACI</name>
<dbReference type="PROSITE" id="PS51707">
    <property type="entry name" value="CYTH"/>
    <property type="match status" value="1"/>
</dbReference>
<dbReference type="RefSeq" id="WP_069718341.1">
    <property type="nucleotide sequence ID" value="NZ_MJEH01000055.1"/>
</dbReference>
<dbReference type="STRING" id="1305675.BFG57_04325"/>
<evidence type="ECO:0000313" key="2">
    <source>
        <dbReference type="EMBL" id="OEH91604.1"/>
    </source>
</evidence>
<dbReference type="SUPFAM" id="SSF55154">
    <property type="entry name" value="CYTH-like phosphatases"/>
    <property type="match status" value="1"/>
</dbReference>
<organism evidence="2 3">
    <name type="scientific">Bacillus solimangrovi</name>
    <dbReference type="NCBI Taxonomy" id="1305675"/>
    <lineage>
        <taxon>Bacteria</taxon>
        <taxon>Bacillati</taxon>
        <taxon>Bacillota</taxon>
        <taxon>Bacilli</taxon>
        <taxon>Bacillales</taxon>
        <taxon>Bacillaceae</taxon>
        <taxon>Bacillus</taxon>
    </lineage>
</organism>
<gene>
    <name evidence="2" type="ORF">BFG57_04325</name>
</gene>